<feature type="compositionally biased region" description="Acidic residues" evidence="1">
    <location>
        <begin position="239"/>
        <end position="248"/>
    </location>
</feature>
<keyword evidence="3" id="KW-1185">Reference proteome</keyword>
<reference evidence="3" key="1">
    <citation type="submission" date="2017-10" db="EMBL/GenBank/DDBJ databases">
        <title>Rapid genome shrinkage in a self-fertile nematode reveals novel sperm competition proteins.</title>
        <authorList>
            <person name="Yin D."/>
            <person name="Schwarz E.M."/>
            <person name="Thomas C.G."/>
            <person name="Felde R.L."/>
            <person name="Korf I.F."/>
            <person name="Cutter A.D."/>
            <person name="Schartner C.M."/>
            <person name="Ralston E.J."/>
            <person name="Meyer B.J."/>
            <person name="Haag E.S."/>
        </authorList>
    </citation>
    <scope>NUCLEOTIDE SEQUENCE [LARGE SCALE GENOMIC DNA]</scope>
    <source>
        <strain evidence="3">JU1422</strain>
    </source>
</reference>
<organism evidence="2 3">
    <name type="scientific">Caenorhabditis nigoni</name>
    <dbReference type="NCBI Taxonomy" id="1611254"/>
    <lineage>
        <taxon>Eukaryota</taxon>
        <taxon>Metazoa</taxon>
        <taxon>Ecdysozoa</taxon>
        <taxon>Nematoda</taxon>
        <taxon>Chromadorea</taxon>
        <taxon>Rhabditida</taxon>
        <taxon>Rhabditina</taxon>
        <taxon>Rhabditomorpha</taxon>
        <taxon>Rhabditoidea</taxon>
        <taxon>Rhabditidae</taxon>
        <taxon>Peloderinae</taxon>
        <taxon>Caenorhabditis</taxon>
    </lineage>
</organism>
<sequence length="248" mass="29104">MSDVSADKVKKPLGELKFDLPQVKFSYNWQKRFYTYKREEIVEKAISIFAVREEHRQNRRFRELEWFAKKMELILFDKSETQAIYEDAINSVRQAIENVVSKDAELQKSIANKVIPPTEMLEKLFTLKADREEYVEEDYMEEGATVVHLITPDRFRHTKFDLKANNETIILKSECERKPVQGQHNRRIAKARYTTTTIPPDELTMKFTLTPCDVKVTQEDFVAKKSEKGGKEKVTGQEEQVEDEKSDE</sequence>
<proteinExistence type="predicted"/>
<protein>
    <submittedName>
        <fullName evidence="2">Uncharacterized protein</fullName>
    </submittedName>
</protein>
<evidence type="ECO:0000313" key="3">
    <source>
        <dbReference type="Proteomes" id="UP000230233"/>
    </source>
</evidence>
<accession>A0A2G5TUI4</accession>
<dbReference type="AlphaFoldDB" id="A0A2G5TUI4"/>
<evidence type="ECO:0000256" key="1">
    <source>
        <dbReference type="SAM" id="MobiDB-lite"/>
    </source>
</evidence>
<dbReference type="Proteomes" id="UP000230233">
    <property type="component" value="Chromosome V"/>
</dbReference>
<comment type="caution">
    <text evidence="2">The sequence shown here is derived from an EMBL/GenBank/DDBJ whole genome shotgun (WGS) entry which is preliminary data.</text>
</comment>
<dbReference type="OrthoDB" id="10316085at2759"/>
<dbReference type="EMBL" id="PDUG01000005">
    <property type="protein sequence ID" value="PIC30957.1"/>
    <property type="molecule type" value="Genomic_DNA"/>
</dbReference>
<evidence type="ECO:0000313" key="2">
    <source>
        <dbReference type="EMBL" id="PIC30957.1"/>
    </source>
</evidence>
<feature type="region of interest" description="Disordered" evidence="1">
    <location>
        <begin position="225"/>
        <end position="248"/>
    </location>
</feature>
<name>A0A2G5TUI4_9PELO</name>
<feature type="compositionally biased region" description="Basic and acidic residues" evidence="1">
    <location>
        <begin position="225"/>
        <end position="236"/>
    </location>
</feature>
<gene>
    <name evidence="2" type="primary">Cnig_chr_V.g22031</name>
    <name evidence="2" type="ORF">B9Z55_022031</name>
</gene>